<dbReference type="Pfam" id="PF01687">
    <property type="entry name" value="Flavokinase"/>
    <property type="match status" value="1"/>
</dbReference>
<gene>
    <name evidence="9" type="ORF">EV146_104161</name>
</gene>
<proteinExistence type="predicted"/>
<keyword evidence="9" id="KW-0548">Nucleotidyltransferase</keyword>
<keyword evidence="3" id="KW-0288">FMN</keyword>
<evidence type="ECO:0000256" key="5">
    <source>
        <dbReference type="ARBA" id="ARBA00022741"/>
    </source>
</evidence>
<evidence type="ECO:0000256" key="7">
    <source>
        <dbReference type="ARBA" id="ARBA00047880"/>
    </source>
</evidence>
<dbReference type="GO" id="GO:0009398">
    <property type="term" value="P:FMN biosynthetic process"/>
    <property type="evidence" value="ECO:0007669"/>
    <property type="project" value="TreeGrafter"/>
</dbReference>
<dbReference type="InterPro" id="IPR015865">
    <property type="entry name" value="Riboflavin_kinase_bac/euk"/>
</dbReference>
<dbReference type="InterPro" id="IPR023465">
    <property type="entry name" value="Riboflavin_kinase_dom_sf"/>
</dbReference>
<organism evidence="9 10">
    <name type="scientific">Mesobacillus foraminis</name>
    <dbReference type="NCBI Taxonomy" id="279826"/>
    <lineage>
        <taxon>Bacteria</taxon>
        <taxon>Bacillati</taxon>
        <taxon>Bacillota</taxon>
        <taxon>Bacilli</taxon>
        <taxon>Bacillales</taxon>
        <taxon>Bacillaceae</taxon>
        <taxon>Mesobacillus</taxon>
    </lineage>
</organism>
<keyword evidence="9" id="KW-0418">Kinase</keyword>
<dbReference type="AlphaFoldDB" id="A0A4R2BJA4"/>
<evidence type="ECO:0000256" key="2">
    <source>
        <dbReference type="ARBA" id="ARBA00022630"/>
    </source>
</evidence>
<reference evidence="9 10" key="1">
    <citation type="journal article" date="2015" name="Stand. Genomic Sci.">
        <title>Genomic Encyclopedia of Bacterial and Archaeal Type Strains, Phase III: the genomes of soil and plant-associated and newly described type strains.</title>
        <authorList>
            <person name="Whitman W.B."/>
            <person name="Woyke T."/>
            <person name="Klenk H.P."/>
            <person name="Zhou Y."/>
            <person name="Lilburn T.G."/>
            <person name="Beck B.J."/>
            <person name="De Vos P."/>
            <person name="Vandamme P."/>
            <person name="Eisen J.A."/>
            <person name="Garrity G."/>
            <person name="Hugenholtz P."/>
            <person name="Kyrpides N.C."/>
        </authorList>
    </citation>
    <scope>NUCLEOTIDE SEQUENCE [LARGE SCALE GENOMIC DNA]</scope>
    <source>
        <strain evidence="9 10">CV53</strain>
    </source>
</reference>
<dbReference type="GO" id="GO:0005524">
    <property type="term" value="F:ATP binding"/>
    <property type="evidence" value="ECO:0007669"/>
    <property type="project" value="UniProtKB-KW"/>
</dbReference>
<name>A0A4R2BJA4_9BACI</name>
<dbReference type="RefSeq" id="WP_277873209.1">
    <property type="nucleotide sequence ID" value="NZ_JABUHM010000009.1"/>
</dbReference>
<protein>
    <recommendedName>
        <fullName evidence="1">riboflavin kinase</fullName>
        <ecNumber evidence="1">2.7.1.26</ecNumber>
    </recommendedName>
</protein>
<feature type="domain" description="Riboflavin kinase" evidence="8">
    <location>
        <begin position="13"/>
        <end position="129"/>
    </location>
</feature>
<evidence type="ECO:0000313" key="9">
    <source>
        <dbReference type="EMBL" id="TCN26054.1"/>
    </source>
</evidence>
<dbReference type="Gene3D" id="2.40.30.30">
    <property type="entry name" value="Riboflavin kinase-like"/>
    <property type="match status" value="1"/>
</dbReference>
<evidence type="ECO:0000259" key="8">
    <source>
        <dbReference type="SMART" id="SM00904"/>
    </source>
</evidence>
<evidence type="ECO:0000256" key="4">
    <source>
        <dbReference type="ARBA" id="ARBA00022679"/>
    </source>
</evidence>
<dbReference type="PANTHER" id="PTHR22749:SF6">
    <property type="entry name" value="RIBOFLAVIN KINASE"/>
    <property type="match status" value="1"/>
</dbReference>
<dbReference type="EC" id="2.7.1.26" evidence="1"/>
<dbReference type="SUPFAM" id="SSF82114">
    <property type="entry name" value="Riboflavin kinase-like"/>
    <property type="match status" value="1"/>
</dbReference>
<dbReference type="PANTHER" id="PTHR22749">
    <property type="entry name" value="RIBOFLAVIN KINASE/FMN ADENYLYLTRANSFERASE"/>
    <property type="match status" value="1"/>
</dbReference>
<dbReference type="Proteomes" id="UP000295689">
    <property type="component" value="Unassembled WGS sequence"/>
</dbReference>
<evidence type="ECO:0000256" key="6">
    <source>
        <dbReference type="ARBA" id="ARBA00022840"/>
    </source>
</evidence>
<keyword evidence="6" id="KW-0067">ATP-binding</keyword>
<dbReference type="GO" id="GO:0009231">
    <property type="term" value="P:riboflavin biosynthetic process"/>
    <property type="evidence" value="ECO:0007669"/>
    <property type="project" value="InterPro"/>
</dbReference>
<evidence type="ECO:0000256" key="1">
    <source>
        <dbReference type="ARBA" id="ARBA00012105"/>
    </source>
</evidence>
<evidence type="ECO:0000256" key="3">
    <source>
        <dbReference type="ARBA" id="ARBA00022643"/>
    </source>
</evidence>
<comment type="caution">
    <text evidence="9">The sequence shown here is derived from an EMBL/GenBank/DDBJ whole genome shotgun (WGS) entry which is preliminary data.</text>
</comment>
<dbReference type="GO" id="GO:0008531">
    <property type="term" value="F:riboflavin kinase activity"/>
    <property type="evidence" value="ECO:0007669"/>
    <property type="project" value="UniProtKB-EC"/>
</dbReference>
<evidence type="ECO:0000313" key="10">
    <source>
        <dbReference type="Proteomes" id="UP000295689"/>
    </source>
</evidence>
<sequence>MADSSMIQTKQPIVGTVVPGQKLGRHIGFPTANLDLTEFSLDNGVYGVMVNLHESNYLGVMNIGVKPTLGTNSRKSMEIHLLGFNGVLYGETLTCTPLFKIREERKFQSLDQLAQQIRKDVSSAERSFKHIGYNGA</sequence>
<keyword evidence="5" id="KW-0547">Nucleotide-binding</keyword>
<dbReference type="EMBL" id="SLVV01000004">
    <property type="protein sequence ID" value="TCN26054.1"/>
    <property type="molecule type" value="Genomic_DNA"/>
</dbReference>
<dbReference type="SMART" id="SM00904">
    <property type="entry name" value="Flavokinase"/>
    <property type="match status" value="1"/>
</dbReference>
<comment type="catalytic activity">
    <reaction evidence="7">
        <text>riboflavin + ATP = FMN + ADP + H(+)</text>
        <dbReference type="Rhea" id="RHEA:14357"/>
        <dbReference type="ChEBI" id="CHEBI:15378"/>
        <dbReference type="ChEBI" id="CHEBI:30616"/>
        <dbReference type="ChEBI" id="CHEBI:57986"/>
        <dbReference type="ChEBI" id="CHEBI:58210"/>
        <dbReference type="ChEBI" id="CHEBI:456216"/>
        <dbReference type="EC" id="2.7.1.26"/>
    </reaction>
</comment>
<dbReference type="GO" id="GO:0016779">
    <property type="term" value="F:nucleotidyltransferase activity"/>
    <property type="evidence" value="ECO:0007669"/>
    <property type="project" value="UniProtKB-KW"/>
</dbReference>
<accession>A0A4R2BJA4</accession>
<keyword evidence="4 9" id="KW-0808">Transferase</keyword>
<keyword evidence="10" id="KW-1185">Reference proteome</keyword>
<keyword evidence="2" id="KW-0285">Flavoprotein</keyword>
<dbReference type="InterPro" id="IPR023468">
    <property type="entry name" value="Riboflavin_kinase"/>
</dbReference>